<proteinExistence type="predicted"/>
<organism evidence="1 2">
    <name type="scientific">Parabacteroides distasonis str. 3776 D15 i</name>
    <dbReference type="NCBI Taxonomy" id="1339342"/>
    <lineage>
        <taxon>Bacteria</taxon>
        <taxon>Pseudomonadati</taxon>
        <taxon>Bacteroidota</taxon>
        <taxon>Bacteroidia</taxon>
        <taxon>Bacteroidales</taxon>
        <taxon>Tannerellaceae</taxon>
        <taxon>Parabacteroides</taxon>
    </lineage>
</organism>
<comment type="caution">
    <text evidence="1">The sequence shown here is derived from an EMBL/GenBank/DDBJ whole genome shotgun (WGS) entry which is preliminary data.</text>
</comment>
<evidence type="ECO:0000313" key="2">
    <source>
        <dbReference type="Proteomes" id="UP000027850"/>
    </source>
</evidence>
<dbReference type="AlphaFoldDB" id="A0AB34LA45"/>
<accession>A0AB34LA45</accession>
<evidence type="ECO:0000313" key="1">
    <source>
        <dbReference type="EMBL" id="KDS37837.1"/>
    </source>
</evidence>
<dbReference type="Proteomes" id="UP000027850">
    <property type="component" value="Unassembled WGS sequence"/>
</dbReference>
<protein>
    <submittedName>
        <fullName evidence="1">Uncharacterized protein</fullName>
    </submittedName>
</protein>
<gene>
    <name evidence="1" type="ORF">M091_0259</name>
</gene>
<sequence>MQGEGAGKFYGLNTTCKVEISAVTRQGLNLNAHLSETSFAPVTEMIEPIID</sequence>
<name>A0AB34LA45_PARDI</name>
<reference evidence="1 2" key="1">
    <citation type="submission" date="2014-04" db="EMBL/GenBank/DDBJ databases">
        <authorList>
            <person name="Sears C."/>
            <person name="Carroll K."/>
            <person name="Sack B.R."/>
            <person name="Qadri F."/>
            <person name="Myers L.L."/>
            <person name="Chung G.-T."/>
            <person name="Escheverria P."/>
            <person name="Fraser C.M."/>
            <person name="Sadzewicz L."/>
            <person name="Shefchek K.A."/>
            <person name="Tallon L."/>
            <person name="Das S.P."/>
            <person name="Daugherty S."/>
            <person name="Mongodin E.F."/>
        </authorList>
    </citation>
    <scope>NUCLEOTIDE SEQUENCE [LARGE SCALE GENOMIC DNA]</scope>
    <source>
        <strain evidence="1 2">3776 D15 i</strain>
    </source>
</reference>
<dbReference type="EMBL" id="JNHK01000088">
    <property type="protein sequence ID" value="KDS37837.1"/>
    <property type="molecule type" value="Genomic_DNA"/>
</dbReference>